<dbReference type="Proteomes" id="UP000004508">
    <property type="component" value="Unassembled WGS sequence"/>
</dbReference>
<dbReference type="AlphaFoldDB" id="D6U3Y9"/>
<dbReference type="EMBL" id="ADVG01000004">
    <property type="protein sequence ID" value="EFH81227.1"/>
    <property type="molecule type" value="Genomic_DNA"/>
</dbReference>
<evidence type="ECO:0000313" key="1">
    <source>
        <dbReference type="EMBL" id="EFH81227.1"/>
    </source>
</evidence>
<name>D6U3Y9_KTERA</name>
<dbReference type="eggNOG" id="ENOG502ZCIC">
    <property type="taxonomic scope" value="Bacteria"/>
</dbReference>
<evidence type="ECO:0000313" key="2">
    <source>
        <dbReference type="Proteomes" id="UP000004508"/>
    </source>
</evidence>
<dbReference type="InParanoid" id="D6U3Y9"/>
<dbReference type="STRING" id="485913.Krac_1929"/>
<organism evidence="1 2">
    <name type="scientific">Ktedonobacter racemifer DSM 44963</name>
    <dbReference type="NCBI Taxonomy" id="485913"/>
    <lineage>
        <taxon>Bacteria</taxon>
        <taxon>Bacillati</taxon>
        <taxon>Chloroflexota</taxon>
        <taxon>Ktedonobacteria</taxon>
        <taxon>Ktedonobacterales</taxon>
        <taxon>Ktedonobacteraceae</taxon>
        <taxon>Ktedonobacter</taxon>
    </lineage>
</organism>
<gene>
    <name evidence="1" type="ORF">Krac_1929</name>
</gene>
<sequence length="532" mass="59123">MPSCGGVQTQAPRFSDGVTDYVTTYGFGALGIYNKDAVYIPCEQLNATGLQDDIRLVVIRGYTRSELKEKLLALLTSGVALHEETIRDVLDVAGFVGLSDEDIDLVRNKEVKAALYDGLGRVPGNPTEFLRYVAYKATKKTLLIKNQASVAAIKGRDNLDIAGYFDCYEREYGLARLAEVFYRYKPLFLAFRTNSGLKSTVNRIRRLAERYHKPMPEDTLNTVTAHLRHGQPAVSDRLLKALETASLFRKIRLAYALKFRTIDADAILYRIRNGKSYATAFDFTNRDGAHEAYEIVLQSLTRDIAKQVAGKKIYIPAGISYGLPATEKQFTGNLPSGTYVELAKNMVVGIHWENVSGTRIDLDLSLLSPGVGKIGWDGSYRSENRDILFSGDMTDAPSPQGASELFYIGQQARGVFIVFVNYFNFHSAIEVPCKILVVHEEPVDSFRHYTVDSNNIVVLSTTTMNVRQKNLGIIVADETSRKFFFAESDLGRSRSTRGGGYVEQARKYLLNYYTHSIALTEVLAAAGATIPA</sequence>
<reference evidence="1 2" key="1">
    <citation type="journal article" date="2011" name="Stand. Genomic Sci.">
        <title>Non-contiguous finished genome sequence and contextual data of the filamentous soil bacterium Ktedonobacter racemifer type strain (SOSP1-21).</title>
        <authorList>
            <person name="Chang Y.J."/>
            <person name="Land M."/>
            <person name="Hauser L."/>
            <person name="Chertkov O."/>
            <person name="Del Rio T.G."/>
            <person name="Nolan M."/>
            <person name="Copeland A."/>
            <person name="Tice H."/>
            <person name="Cheng J.F."/>
            <person name="Lucas S."/>
            <person name="Han C."/>
            <person name="Goodwin L."/>
            <person name="Pitluck S."/>
            <person name="Ivanova N."/>
            <person name="Ovchinikova G."/>
            <person name="Pati A."/>
            <person name="Chen A."/>
            <person name="Palaniappan K."/>
            <person name="Mavromatis K."/>
            <person name="Liolios K."/>
            <person name="Brettin T."/>
            <person name="Fiebig A."/>
            <person name="Rohde M."/>
            <person name="Abt B."/>
            <person name="Goker M."/>
            <person name="Detter J.C."/>
            <person name="Woyke T."/>
            <person name="Bristow J."/>
            <person name="Eisen J.A."/>
            <person name="Markowitz V."/>
            <person name="Hugenholtz P."/>
            <person name="Kyrpides N.C."/>
            <person name="Klenk H.P."/>
            <person name="Lapidus A."/>
        </authorList>
    </citation>
    <scope>NUCLEOTIDE SEQUENCE [LARGE SCALE GENOMIC DNA]</scope>
    <source>
        <strain evidence="2">DSM 44963</strain>
    </source>
</reference>
<protein>
    <submittedName>
        <fullName evidence="1">Uncharacterized protein</fullName>
    </submittedName>
</protein>
<proteinExistence type="predicted"/>
<keyword evidence="2" id="KW-1185">Reference proteome</keyword>
<comment type="caution">
    <text evidence="1">The sequence shown here is derived from an EMBL/GenBank/DDBJ whole genome shotgun (WGS) entry which is preliminary data.</text>
</comment>
<accession>D6U3Y9</accession>